<dbReference type="Gene3D" id="3.30.470.20">
    <property type="entry name" value="ATP-grasp fold, B domain"/>
    <property type="match status" value="3"/>
</dbReference>
<dbReference type="EMBL" id="BJYS01000001">
    <property type="protein sequence ID" value="GEO02484.1"/>
    <property type="molecule type" value="Genomic_DNA"/>
</dbReference>
<keyword evidence="1" id="KW-0547">Nucleotide-binding</keyword>
<dbReference type="RefSeq" id="WP_146894525.1">
    <property type="nucleotide sequence ID" value="NZ_BJYS01000001.1"/>
</dbReference>
<comment type="caution">
    <text evidence="3">The sequence shown here is derived from an EMBL/GenBank/DDBJ whole genome shotgun (WGS) entry which is preliminary data.</text>
</comment>
<keyword evidence="1" id="KW-0067">ATP-binding</keyword>
<name>A0A512ARZ8_9BACT</name>
<evidence type="ECO:0000256" key="1">
    <source>
        <dbReference type="PROSITE-ProRule" id="PRU00409"/>
    </source>
</evidence>
<dbReference type="SUPFAM" id="SSF52440">
    <property type="entry name" value="PreATP-grasp domain"/>
    <property type="match status" value="2"/>
</dbReference>
<sequence length="823" mass="91789">MKVGIIFGGTGNERESAYAGGRTVYDNLDKSIFEAVPIFVDSLGNFILLDWPHLYKAGIRTFYPPTEVLPASVHQMPVYIESLGNLSSAHQTEIISRVGQQIYPADFKRYFDFAFLVLPDNAAGLDSLQSVLAENNIPNSGPGALTAAISTNRLRLKQALTQLGFPVFPYRVVSNKDWEAGDQRKALFAQLQQELGLPFVIRSTSQPGTFGNTVISDNNFDLFSESLERSLGQHTVYRQKWQELDLTEQLIQISQITHIQTGIGWPVRTRNGTVLHHPEQLHKVLNRLFTETDLQRLTLYTTGREEVLAVVEAASAGVNFSCLVMREADGEPLALVPEISLRNAEELEKPLVFNPEEQSNKAQLNLAQITGIRQECQRMCQSLDFKGYVGLTGFIDDAGNIYLDAVQPTPKMLSTAPVFRQAAVIGLNPTQFLTFIIRQAVAINLKTLPDPSSAQIRLNQLDAAIQESHQQRQHKIKVGILMGGESEDADEFIASGGYIYQLLAASEKYQPVPIFRLGPAEQFRYYILPLNLLCPPKAEAIRDKILHAPEGQPDDLLEEVRTAASHLTATFAGPLLREPQFIFFEHLPNLVDAVFIALPEQEAATGELQAELEKIKVAYSGSDLSGLHLAKNMARQQDVGQQQEFAATERSLAKPADRVVAQTGSAEHWLEITGNLLTQYLPDGRLDYEIFQTSTVSDLTAVSNQEKAIEGRPGVCFLPLYNQDQNVNKFILKKVESDLKKAAQVLNTQSYAQLQVLVRIKESQEVETIIQRVNLFPVLTAMSEILQAAALHGLTPDRFIDRMLQFALERRQKKVHGHRHTEF</sequence>
<evidence type="ECO:0000313" key="3">
    <source>
        <dbReference type="EMBL" id="GEO02484.1"/>
    </source>
</evidence>
<organism evidence="3 4">
    <name type="scientific">Adhaeribacter aerolatus</name>
    <dbReference type="NCBI Taxonomy" id="670289"/>
    <lineage>
        <taxon>Bacteria</taxon>
        <taxon>Pseudomonadati</taxon>
        <taxon>Bacteroidota</taxon>
        <taxon>Cytophagia</taxon>
        <taxon>Cytophagales</taxon>
        <taxon>Hymenobacteraceae</taxon>
        <taxon>Adhaeribacter</taxon>
    </lineage>
</organism>
<evidence type="ECO:0000313" key="4">
    <source>
        <dbReference type="Proteomes" id="UP000321532"/>
    </source>
</evidence>
<dbReference type="GO" id="GO:0046872">
    <property type="term" value="F:metal ion binding"/>
    <property type="evidence" value="ECO:0007669"/>
    <property type="project" value="InterPro"/>
</dbReference>
<feature type="domain" description="ATP-grasp" evidence="2">
    <location>
        <begin position="157"/>
        <end position="438"/>
    </location>
</feature>
<protein>
    <recommendedName>
        <fullName evidence="2">ATP-grasp domain-containing protein</fullName>
    </recommendedName>
</protein>
<dbReference type="InterPro" id="IPR013815">
    <property type="entry name" value="ATP_grasp_subdomain_1"/>
</dbReference>
<dbReference type="PANTHER" id="PTHR23132:SF0">
    <property type="entry name" value="D-ALANINE-D-ALANINE LIGASE FAMILY"/>
    <property type="match status" value="1"/>
</dbReference>
<proteinExistence type="predicted"/>
<dbReference type="InterPro" id="IPR016185">
    <property type="entry name" value="PreATP-grasp_dom_sf"/>
</dbReference>
<dbReference type="GO" id="GO:0005524">
    <property type="term" value="F:ATP binding"/>
    <property type="evidence" value="ECO:0007669"/>
    <property type="project" value="UniProtKB-UniRule"/>
</dbReference>
<dbReference type="Gene3D" id="3.40.50.20">
    <property type="match status" value="2"/>
</dbReference>
<evidence type="ECO:0000259" key="2">
    <source>
        <dbReference type="PROSITE" id="PS50975"/>
    </source>
</evidence>
<gene>
    <name evidence="3" type="ORF">AAE02nite_01480</name>
</gene>
<dbReference type="AlphaFoldDB" id="A0A512ARZ8"/>
<dbReference type="PANTHER" id="PTHR23132">
    <property type="entry name" value="D-ALANINE--D-ALANINE LIGASE"/>
    <property type="match status" value="1"/>
</dbReference>
<dbReference type="SUPFAM" id="SSF56059">
    <property type="entry name" value="Glutathione synthetase ATP-binding domain-like"/>
    <property type="match status" value="1"/>
</dbReference>
<accession>A0A512ARZ8</accession>
<dbReference type="Proteomes" id="UP000321532">
    <property type="component" value="Unassembled WGS sequence"/>
</dbReference>
<dbReference type="PROSITE" id="PS50975">
    <property type="entry name" value="ATP_GRASP"/>
    <property type="match status" value="1"/>
</dbReference>
<reference evidence="3 4" key="1">
    <citation type="submission" date="2019-07" db="EMBL/GenBank/DDBJ databases">
        <title>Whole genome shotgun sequence of Adhaeribacter aerolatus NBRC 106133.</title>
        <authorList>
            <person name="Hosoyama A."/>
            <person name="Uohara A."/>
            <person name="Ohji S."/>
            <person name="Ichikawa N."/>
        </authorList>
    </citation>
    <scope>NUCLEOTIDE SEQUENCE [LARGE SCALE GENOMIC DNA]</scope>
    <source>
        <strain evidence="3 4">NBRC 106133</strain>
    </source>
</reference>
<dbReference type="Gene3D" id="3.30.1490.20">
    <property type="entry name" value="ATP-grasp fold, A domain"/>
    <property type="match status" value="1"/>
</dbReference>
<keyword evidence="4" id="KW-1185">Reference proteome</keyword>
<dbReference type="GO" id="GO:0008716">
    <property type="term" value="F:D-alanine-D-alanine ligase activity"/>
    <property type="evidence" value="ECO:0007669"/>
    <property type="project" value="TreeGrafter"/>
</dbReference>
<dbReference type="InterPro" id="IPR011761">
    <property type="entry name" value="ATP-grasp"/>
</dbReference>
<dbReference type="OrthoDB" id="9813261at2"/>